<organism evidence="8 9">
    <name type="scientific">Streptomyces cinnamoneus</name>
    <name type="common">Streptoverticillium cinnamoneum</name>
    <dbReference type="NCBI Taxonomy" id="53446"/>
    <lineage>
        <taxon>Bacteria</taxon>
        <taxon>Bacillati</taxon>
        <taxon>Actinomycetota</taxon>
        <taxon>Actinomycetes</taxon>
        <taxon>Kitasatosporales</taxon>
        <taxon>Streptomycetaceae</taxon>
        <taxon>Streptomyces</taxon>
        <taxon>Streptomyces cinnamoneus group</taxon>
    </lineage>
</organism>
<reference evidence="8" key="2">
    <citation type="submission" date="2020-09" db="EMBL/GenBank/DDBJ databases">
        <authorList>
            <person name="Sun Q."/>
            <person name="Ohkuma M."/>
        </authorList>
    </citation>
    <scope>NUCLEOTIDE SEQUENCE</scope>
    <source>
        <strain evidence="8">JCM 4633</strain>
    </source>
</reference>
<keyword evidence="3 6" id="KW-0812">Transmembrane</keyword>
<dbReference type="GO" id="GO:0005886">
    <property type="term" value="C:plasma membrane"/>
    <property type="evidence" value="ECO:0007669"/>
    <property type="project" value="UniProtKB-SubCell"/>
</dbReference>
<dbReference type="EMBL" id="BMVB01000002">
    <property type="protein sequence ID" value="GHC35511.1"/>
    <property type="molecule type" value="Genomic_DNA"/>
</dbReference>
<protein>
    <submittedName>
        <fullName evidence="8">Membrane protein</fullName>
    </submittedName>
</protein>
<gene>
    <name evidence="8" type="ORF">GCM10010507_05510</name>
</gene>
<evidence type="ECO:0000256" key="5">
    <source>
        <dbReference type="ARBA" id="ARBA00023136"/>
    </source>
</evidence>
<evidence type="ECO:0000256" key="2">
    <source>
        <dbReference type="ARBA" id="ARBA00022475"/>
    </source>
</evidence>
<comment type="caution">
    <text evidence="8">The sequence shown here is derived from an EMBL/GenBank/DDBJ whole genome shotgun (WGS) entry which is preliminary data.</text>
</comment>
<name>A0A918WE02_STRCJ</name>
<dbReference type="RefSeq" id="WP_229844529.1">
    <property type="nucleotide sequence ID" value="NZ_BMVB01000002.1"/>
</dbReference>
<dbReference type="InterPro" id="IPR018076">
    <property type="entry name" value="T2SS_GspF_dom"/>
</dbReference>
<dbReference type="Proteomes" id="UP000646244">
    <property type="component" value="Unassembled WGS sequence"/>
</dbReference>
<sequence length="265" mass="26510">MSGQLVHSLWAAGLVVVTVACMAARGSRSRKARSTRRRMQTLVGSRTPAANGRGLPVRLRRIAAARGGRTTAAAAIGGLVLVGIVGGVMGCVVGIAAAAGVWRWRRKAERAGEEVSAEEVGCRLPLAADLLAACLAAGAGPREAAEAVGGSLGGTVGERLAQAAAEVRLGGEPAAAWGRLGALPGAAGTARCLERAQTTGVPAVEPMTRLAAQLRAAQSRAAGIRARRAGVLATAPLGLCFLPAFLTVGVVPVVVGLASGLLQGN</sequence>
<evidence type="ECO:0000313" key="8">
    <source>
        <dbReference type="EMBL" id="GHC35511.1"/>
    </source>
</evidence>
<evidence type="ECO:0000259" key="7">
    <source>
        <dbReference type="Pfam" id="PF00482"/>
    </source>
</evidence>
<proteinExistence type="predicted"/>
<dbReference type="PANTHER" id="PTHR35007">
    <property type="entry name" value="INTEGRAL MEMBRANE PROTEIN-RELATED"/>
    <property type="match status" value="1"/>
</dbReference>
<evidence type="ECO:0000256" key="3">
    <source>
        <dbReference type="ARBA" id="ARBA00022692"/>
    </source>
</evidence>
<keyword evidence="4 6" id="KW-1133">Transmembrane helix</keyword>
<evidence type="ECO:0000256" key="4">
    <source>
        <dbReference type="ARBA" id="ARBA00022989"/>
    </source>
</evidence>
<evidence type="ECO:0000256" key="6">
    <source>
        <dbReference type="SAM" id="Phobius"/>
    </source>
</evidence>
<keyword evidence="2" id="KW-1003">Cell membrane</keyword>
<feature type="domain" description="Type II secretion system protein GspF" evidence="7">
    <location>
        <begin position="128"/>
        <end position="250"/>
    </location>
</feature>
<feature type="transmembrane region" description="Helical" evidence="6">
    <location>
        <begin position="229"/>
        <end position="262"/>
    </location>
</feature>
<reference evidence="8" key="1">
    <citation type="journal article" date="2014" name="Int. J. Syst. Evol. Microbiol.">
        <title>Complete genome sequence of Corynebacterium casei LMG S-19264T (=DSM 44701T), isolated from a smear-ripened cheese.</title>
        <authorList>
            <consortium name="US DOE Joint Genome Institute (JGI-PGF)"/>
            <person name="Walter F."/>
            <person name="Albersmeier A."/>
            <person name="Kalinowski J."/>
            <person name="Ruckert C."/>
        </authorList>
    </citation>
    <scope>NUCLEOTIDE SEQUENCE</scope>
    <source>
        <strain evidence="8">JCM 4633</strain>
    </source>
</reference>
<dbReference type="PANTHER" id="PTHR35007:SF3">
    <property type="entry name" value="POSSIBLE CONSERVED ALANINE RICH MEMBRANE PROTEIN"/>
    <property type="match status" value="1"/>
</dbReference>
<evidence type="ECO:0000313" key="9">
    <source>
        <dbReference type="Proteomes" id="UP000646244"/>
    </source>
</evidence>
<evidence type="ECO:0000256" key="1">
    <source>
        <dbReference type="ARBA" id="ARBA00004651"/>
    </source>
</evidence>
<dbReference type="Pfam" id="PF00482">
    <property type="entry name" value="T2SSF"/>
    <property type="match status" value="1"/>
</dbReference>
<comment type="subcellular location">
    <subcellularLocation>
        <location evidence="1">Cell membrane</location>
        <topology evidence="1">Multi-pass membrane protein</topology>
    </subcellularLocation>
</comment>
<keyword evidence="5 6" id="KW-0472">Membrane</keyword>
<feature type="transmembrane region" description="Helical" evidence="6">
    <location>
        <begin position="76"/>
        <end position="102"/>
    </location>
</feature>
<accession>A0A918WE02</accession>
<dbReference type="AlphaFoldDB" id="A0A918WE02"/>